<dbReference type="RefSeq" id="WP_025852486.1">
    <property type="nucleotide sequence ID" value="NZ_BPWC01000001.1"/>
</dbReference>
<evidence type="ECO:0000256" key="1">
    <source>
        <dbReference type="SAM" id="SignalP"/>
    </source>
</evidence>
<dbReference type="Pfam" id="PF26349">
    <property type="entry name" value="YoqH"/>
    <property type="match status" value="1"/>
</dbReference>
<dbReference type="InterPro" id="IPR058968">
    <property type="entry name" value="YoqH-like"/>
</dbReference>
<reference evidence="2" key="1">
    <citation type="submission" date="2019-11" db="EMBL/GenBank/DDBJ databases">
        <title>Draft Genome Sequence of Plant Growth-Promoting Rhizosphere-Associated Bacteria.</title>
        <authorList>
            <person name="Vasilyev I.Y."/>
            <person name="Radchenko V."/>
            <person name="Ilnitskaya E.V."/>
        </authorList>
    </citation>
    <scope>NUCLEOTIDE SEQUENCE</scope>
    <source>
        <strain evidence="2">VRA_517_n</strain>
    </source>
</reference>
<protein>
    <submittedName>
        <fullName evidence="2">Uncharacterized protein</fullName>
    </submittedName>
</protein>
<dbReference type="EMBL" id="WKKV01000004">
    <property type="protein sequence ID" value="MSE02479.1"/>
    <property type="molecule type" value="Genomic_DNA"/>
</dbReference>
<sequence length="150" mass="16521">MKRFILVIPLLAAVIVSPTQMKASPMPCSAVLEPVNQKLKNAKGAALIYKVQLYPPSAARTNMSILAVHLPQPSSYGSYDGYEGFASKTGEISWRFKLYPTPEKESPNWAGRIDFISAEMTNVKVQVRLSNSKTQKLGPSVLTNNIQSCY</sequence>
<dbReference type="AlphaFoldDB" id="A0A6A8LKT0"/>
<proteinExistence type="predicted"/>
<accession>A0A6A8LKT0</accession>
<organism evidence="2">
    <name type="scientific">Bacillus velezensis</name>
    <dbReference type="NCBI Taxonomy" id="492670"/>
    <lineage>
        <taxon>Bacteria</taxon>
        <taxon>Bacillati</taxon>
        <taxon>Bacillota</taxon>
        <taxon>Bacilli</taxon>
        <taxon>Bacillales</taxon>
        <taxon>Bacillaceae</taxon>
        <taxon>Bacillus</taxon>
        <taxon>Bacillus amyloliquefaciens group</taxon>
    </lineage>
</organism>
<keyword evidence="1" id="KW-0732">Signal</keyword>
<gene>
    <name evidence="2" type="ORF">GKC39_10430</name>
</gene>
<feature type="chain" id="PRO_5030149048" evidence="1">
    <location>
        <begin position="24"/>
        <end position="150"/>
    </location>
</feature>
<comment type="caution">
    <text evidence="2">The sequence shown here is derived from an EMBL/GenBank/DDBJ whole genome shotgun (WGS) entry which is preliminary data.</text>
</comment>
<feature type="signal peptide" evidence="1">
    <location>
        <begin position="1"/>
        <end position="23"/>
    </location>
</feature>
<evidence type="ECO:0000313" key="2">
    <source>
        <dbReference type="EMBL" id="MSE02479.1"/>
    </source>
</evidence>
<name>A0A6A8LKT0_BACVE</name>